<feature type="non-terminal residue" evidence="1">
    <location>
        <position position="233"/>
    </location>
</feature>
<organism evidence="1 2">
    <name type="scientific">Pocillopora meandrina</name>
    <dbReference type="NCBI Taxonomy" id="46732"/>
    <lineage>
        <taxon>Eukaryota</taxon>
        <taxon>Metazoa</taxon>
        <taxon>Cnidaria</taxon>
        <taxon>Anthozoa</taxon>
        <taxon>Hexacorallia</taxon>
        <taxon>Scleractinia</taxon>
        <taxon>Astrocoeniina</taxon>
        <taxon>Pocilloporidae</taxon>
        <taxon>Pocillopora</taxon>
    </lineage>
</organism>
<dbReference type="Proteomes" id="UP001159428">
    <property type="component" value="Unassembled WGS sequence"/>
</dbReference>
<keyword evidence="2" id="KW-1185">Reference proteome</keyword>
<dbReference type="AlphaFoldDB" id="A0AAU9W7R7"/>
<evidence type="ECO:0000313" key="2">
    <source>
        <dbReference type="Proteomes" id="UP001159428"/>
    </source>
</evidence>
<dbReference type="PANTHER" id="PTHR31751">
    <property type="entry name" value="SI:CH211-108C17.2-RELATED-RELATED"/>
    <property type="match status" value="1"/>
</dbReference>
<accession>A0AAU9W7R7</accession>
<sequence>MLKLMNVATISERTFYRLTSSYLNAVVIQQWKEHQQDLISEFLEKNDELILAGDGRCDSPGYSANRGSTDNSENYLLLQSNEVRNSAWMEHEELVRAVKVLTDSGLSIAESITDRHKQNTAWIKLNLPSTTHYFDIWHVSKGLCKKIDKLAKKKDYDEVGEWCQSISNHMYWCAASTPDGNGEVIQEKWKILPLHIQNIHVNAESDLYPECGRGNLQGDAADRLWLRPGADTN</sequence>
<dbReference type="PANTHER" id="PTHR31751:SF42">
    <property type="entry name" value="PROTEIN CBG10204"/>
    <property type="match status" value="1"/>
</dbReference>
<gene>
    <name evidence="1" type="ORF">PMEA_00035370</name>
</gene>
<comment type="caution">
    <text evidence="1">The sequence shown here is derived from an EMBL/GenBank/DDBJ whole genome shotgun (WGS) entry which is preliminary data.</text>
</comment>
<proteinExistence type="predicted"/>
<evidence type="ECO:0000313" key="1">
    <source>
        <dbReference type="EMBL" id="CAH3103986.1"/>
    </source>
</evidence>
<reference evidence="1 2" key="1">
    <citation type="submission" date="2022-05" db="EMBL/GenBank/DDBJ databases">
        <authorList>
            <consortium name="Genoscope - CEA"/>
            <person name="William W."/>
        </authorList>
    </citation>
    <scope>NUCLEOTIDE SEQUENCE [LARGE SCALE GENOMIC DNA]</scope>
</reference>
<protein>
    <recommendedName>
        <fullName evidence="3">Transposase</fullName>
    </recommendedName>
</protein>
<name>A0AAU9W7R7_9CNID</name>
<evidence type="ECO:0008006" key="3">
    <source>
        <dbReference type="Google" id="ProtNLM"/>
    </source>
</evidence>
<dbReference type="EMBL" id="CALNXJ010000009">
    <property type="protein sequence ID" value="CAH3103986.1"/>
    <property type="molecule type" value="Genomic_DNA"/>
</dbReference>